<feature type="region of interest" description="Disordered" evidence="1">
    <location>
        <begin position="458"/>
        <end position="562"/>
    </location>
</feature>
<proteinExistence type="predicted"/>
<feature type="compositionally biased region" description="Basic and acidic residues" evidence="1">
    <location>
        <begin position="169"/>
        <end position="178"/>
    </location>
</feature>
<sequence length="562" mass="59893">MRRRRHEGQRSARGYLESPKRPGHPERHPAWVLGLINARIPGDLHGLIFETSICYWQDQPGSPPSGAGQARRAARPPARLRALGQCRGLPRGPPGRRIPAEGRSIVFAGGIVRTRGRCVGPGAPRAWGAPLLAATQRTHRGHGGRPASRRNRPPEHRQRGRPAGALRWRATDANRSGREPQFGGDNRATGGRSELHSGRATIPGHARGSALEACVSENWVSEIVRKLFCKPGVREGAQEKGDYHFFPSERWYAPLLPCAHTWSGGTGRRKIVLLPSESDGMLPFSLCSHLVSGEAQEREATWARRKKAISFLMPHIVSGEAQGRRGNFLLPSAMVLPSPVLTLSLWRGTGKEHTKLSEGKISLCSHLVSGESTGEKGSILTLGREEGKISPSPLCSHFVSGESTGEKGRFSTFSLLRDSMLPFSPCSHFVSGESTGEKGRFSTFSLLRDSMLPFSPCSHFVSGEGGTPGGGPGPRAAPRGPSRSSRPPDPTPGPQHGQLVPGPLPGAPPGAPGPQTQPRGPSTGNWTPGRSPGPLPELPAPRPNPGAPARATGLLPAPGPGL</sequence>
<keyword evidence="3" id="KW-1185">Reference proteome</keyword>
<feature type="compositionally biased region" description="Gly residues" evidence="1">
    <location>
        <begin position="463"/>
        <end position="473"/>
    </location>
</feature>
<evidence type="ECO:0000313" key="2">
    <source>
        <dbReference type="EMBL" id="GLD71215.1"/>
    </source>
</evidence>
<dbReference type="AlphaFoldDB" id="A0AAD3NEZ3"/>
<organism evidence="2 3">
    <name type="scientific">Lates japonicus</name>
    <name type="common">Japanese lates</name>
    <dbReference type="NCBI Taxonomy" id="270547"/>
    <lineage>
        <taxon>Eukaryota</taxon>
        <taxon>Metazoa</taxon>
        <taxon>Chordata</taxon>
        <taxon>Craniata</taxon>
        <taxon>Vertebrata</taxon>
        <taxon>Euteleostomi</taxon>
        <taxon>Actinopterygii</taxon>
        <taxon>Neopterygii</taxon>
        <taxon>Teleostei</taxon>
        <taxon>Neoteleostei</taxon>
        <taxon>Acanthomorphata</taxon>
        <taxon>Carangaria</taxon>
        <taxon>Carangaria incertae sedis</taxon>
        <taxon>Centropomidae</taxon>
        <taxon>Lates</taxon>
    </lineage>
</organism>
<dbReference type="EMBL" id="BRZM01000544">
    <property type="protein sequence ID" value="GLD71215.1"/>
    <property type="molecule type" value="Genomic_DNA"/>
</dbReference>
<feature type="compositionally biased region" description="Pro residues" evidence="1">
    <location>
        <begin position="502"/>
        <end position="512"/>
    </location>
</feature>
<comment type="caution">
    <text evidence="2">The sequence shown here is derived from an EMBL/GenBank/DDBJ whole genome shotgun (WGS) entry which is preliminary data.</text>
</comment>
<evidence type="ECO:0000256" key="1">
    <source>
        <dbReference type="SAM" id="MobiDB-lite"/>
    </source>
</evidence>
<evidence type="ECO:0000313" key="3">
    <source>
        <dbReference type="Proteomes" id="UP001279410"/>
    </source>
</evidence>
<dbReference type="Proteomes" id="UP001279410">
    <property type="component" value="Unassembled WGS sequence"/>
</dbReference>
<reference evidence="2" key="1">
    <citation type="submission" date="2022-08" db="EMBL/GenBank/DDBJ databases">
        <title>Genome sequencing of akame (Lates japonicus).</title>
        <authorList>
            <person name="Hashiguchi Y."/>
            <person name="Takahashi H."/>
        </authorList>
    </citation>
    <scope>NUCLEOTIDE SEQUENCE</scope>
    <source>
        <strain evidence="2">Kochi</strain>
    </source>
</reference>
<protein>
    <submittedName>
        <fullName evidence="2">Uncharacterized protein</fullName>
    </submittedName>
</protein>
<accession>A0AAD3NEZ3</accession>
<feature type="compositionally biased region" description="Pro residues" evidence="1">
    <location>
        <begin position="531"/>
        <end position="546"/>
    </location>
</feature>
<feature type="region of interest" description="Disordered" evidence="1">
    <location>
        <begin position="1"/>
        <end position="26"/>
    </location>
</feature>
<name>A0AAD3NEZ3_LATJO</name>
<feature type="compositionally biased region" description="Basic residues" evidence="1">
    <location>
        <begin position="137"/>
        <end position="151"/>
    </location>
</feature>
<feature type="region of interest" description="Disordered" evidence="1">
    <location>
        <begin position="136"/>
        <end position="203"/>
    </location>
</feature>
<feature type="compositionally biased region" description="Low complexity" evidence="1">
    <location>
        <begin position="474"/>
        <end position="485"/>
    </location>
</feature>
<gene>
    <name evidence="2" type="ORF">AKAME5_002253600</name>
</gene>